<dbReference type="AlphaFoldDB" id="A0ABD1HXY3"/>
<protein>
    <submittedName>
        <fullName evidence="1">Uncharacterized protein</fullName>
    </submittedName>
</protein>
<dbReference type="Proteomes" id="UP001567538">
    <property type="component" value="Unassembled WGS sequence"/>
</dbReference>
<accession>A0ABD1HXY3</accession>
<evidence type="ECO:0000313" key="1">
    <source>
        <dbReference type="EMBL" id="KAL1560448.1"/>
    </source>
</evidence>
<reference evidence="1 2" key="1">
    <citation type="submission" date="2024-06" db="EMBL/GenBank/DDBJ databases">
        <title>A chromosome level genome sequence of Diviner's sage (Salvia divinorum).</title>
        <authorList>
            <person name="Ford S.A."/>
            <person name="Ro D.-K."/>
            <person name="Ness R.W."/>
            <person name="Phillips M.A."/>
        </authorList>
    </citation>
    <scope>NUCLEOTIDE SEQUENCE [LARGE SCALE GENOMIC DNA]</scope>
    <source>
        <strain evidence="1">SAF-2024a</strain>
        <tissue evidence="1">Leaf</tissue>
    </source>
</reference>
<comment type="caution">
    <text evidence="1">The sequence shown here is derived from an EMBL/GenBank/DDBJ whole genome shotgun (WGS) entry which is preliminary data.</text>
</comment>
<proteinExistence type="predicted"/>
<evidence type="ECO:0000313" key="2">
    <source>
        <dbReference type="Proteomes" id="UP001567538"/>
    </source>
</evidence>
<dbReference type="EMBL" id="JBEAFC010000004">
    <property type="protein sequence ID" value="KAL1560448.1"/>
    <property type="molecule type" value="Genomic_DNA"/>
</dbReference>
<gene>
    <name evidence="1" type="ORF">AAHA92_10657</name>
</gene>
<keyword evidence="2" id="KW-1185">Reference proteome</keyword>
<organism evidence="1 2">
    <name type="scientific">Salvia divinorum</name>
    <name type="common">Maria pastora</name>
    <name type="synonym">Diviner's sage</name>
    <dbReference type="NCBI Taxonomy" id="28513"/>
    <lineage>
        <taxon>Eukaryota</taxon>
        <taxon>Viridiplantae</taxon>
        <taxon>Streptophyta</taxon>
        <taxon>Embryophyta</taxon>
        <taxon>Tracheophyta</taxon>
        <taxon>Spermatophyta</taxon>
        <taxon>Magnoliopsida</taxon>
        <taxon>eudicotyledons</taxon>
        <taxon>Gunneridae</taxon>
        <taxon>Pentapetalae</taxon>
        <taxon>asterids</taxon>
        <taxon>lamiids</taxon>
        <taxon>Lamiales</taxon>
        <taxon>Lamiaceae</taxon>
        <taxon>Nepetoideae</taxon>
        <taxon>Mentheae</taxon>
        <taxon>Salviinae</taxon>
        <taxon>Salvia</taxon>
        <taxon>Salvia subgen. Calosphace</taxon>
    </lineage>
</organism>
<sequence length="181" mass="19299">MRCMNSVYKVVVSSRHTVGKGRGPLSDSLDLSAPSTAGAVVCTRLLPAAPSDLASASLLVVRAKSACFTSVDLPPLASASRRLALGQTPLRCCFSLSSLSQAHEDSYFDANSAPSPFTSNIARFSFVSLFGEEWRSRKCKEVVNWGNEDKRRSRLSVFSSWQLSVLGEKAGDVAVAGVAVP</sequence>
<name>A0ABD1HXY3_SALDI</name>